<evidence type="ECO:0000313" key="2">
    <source>
        <dbReference type="EMBL" id="MBR0796520.1"/>
    </source>
</evidence>
<proteinExistence type="predicted"/>
<evidence type="ECO:0000256" key="1">
    <source>
        <dbReference type="SAM" id="MobiDB-lite"/>
    </source>
</evidence>
<keyword evidence="3" id="KW-1185">Reference proteome</keyword>
<name>A0ABS5FID6_9BRAD</name>
<dbReference type="Proteomes" id="UP001315278">
    <property type="component" value="Unassembled WGS sequence"/>
</dbReference>
<gene>
    <name evidence="2" type="ORF">JQ615_14085</name>
</gene>
<sequence>MARPPWMPPDIPDGSTPPAWDQEEADGLVGQLVLAGITYVAADGKTVTSQVQCWGRIVSAKPEGIAIVCEGKMWMGQTMTLPPHLAAFQAARPGEYRLRSTNEMVENPDLTTSWTITQPSKS</sequence>
<dbReference type="RefSeq" id="WP_212395752.1">
    <property type="nucleotide sequence ID" value="NZ_JAFCJH010000012.1"/>
</dbReference>
<protein>
    <submittedName>
        <fullName evidence="2">Uncharacterized protein</fullName>
    </submittedName>
</protein>
<organism evidence="2 3">
    <name type="scientific">Bradyrhizobium jicamae</name>
    <dbReference type="NCBI Taxonomy" id="280332"/>
    <lineage>
        <taxon>Bacteria</taxon>
        <taxon>Pseudomonadati</taxon>
        <taxon>Pseudomonadota</taxon>
        <taxon>Alphaproteobacteria</taxon>
        <taxon>Hyphomicrobiales</taxon>
        <taxon>Nitrobacteraceae</taxon>
        <taxon>Bradyrhizobium</taxon>
    </lineage>
</organism>
<accession>A0ABS5FID6</accession>
<feature type="region of interest" description="Disordered" evidence="1">
    <location>
        <begin position="1"/>
        <end position="22"/>
    </location>
</feature>
<feature type="compositionally biased region" description="Pro residues" evidence="1">
    <location>
        <begin position="1"/>
        <end position="11"/>
    </location>
</feature>
<reference evidence="3" key="1">
    <citation type="journal article" date="2021" name="ISME J.">
        <title>Evolutionary origin and ecological implication of a unique nif island in free-living Bradyrhizobium lineages.</title>
        <authorList>
            <person name="Tao J."/>
        </authorList>
    </citation>
    <scope>NUCLEOTIDE SEQUENCE [LARGE SCALE GENOMIC DNA]</scope>
    <source>
        <strain evidence="3">SZCCT0434</strain>
    </source>
</reference>
<comment type="caution">
    <text evidence="2">The sequence shown here is derived from an EMBL/GenBank/DDBJ whole genome shotgun (WGS) entry which is preliminary data.</text>
</comment>
<evidence type="ECO:0000313" key="3">
    <source>
        <dbReference type="Proteomes" id="UP001315278"/>
    </source>
</evidence>
<dbReference type="EMBL" id="JAFCJH010000012">
    <property type="protein sequence ID" value="MBR0796520.1"/>
    <property type="molecule type" value="Genomic_DNA"/>
</dbReference>